<protein>
    <submittedName>
        <fullName evidence="1">Uncharacterized protein</fullName>
    </submittedName>
</protein>
<proteinExistence type="predicted"/>
<dbReference type="AlphaFoldDB" id="A0A165N574"/>
<gene>
    <name evidence="1" type="ORF">NEOLEDRAFT_1183583</name>
</gene>
<name>A0A165N574_9AGAM</name>
<organism evidence="1 2">
    <name type="scientific">Neolentinus lepideus HHB14362 ss-1</name>
    <dbReference type="NCBI Taxonomy" id="1314782"/>
    <lineage>
        <taxon>Eukaryota</taxon>
        <taxon>Fungi</taxon>
        <taxon>Dikarya</taxon>
        <taxon>Basidiomycota</taxon>
        <taxon>Agaricomycotina</taxon>
        <taxon>Agaricomycetes</taxon>
        <taxon>Gloeophyllales</taxon>
        <taxon>Gloeophyllaceae</taxon>
        <taxon>Neolentinus</taxon>
    </lineage>
</organism>
<accession>A0A165N574</accession>
<evidence type="ECO:0000313" key="2">
    <source>
        <dbReference type="Proteomes" id="UP000076761"/>
    </source>
</evidence>
<dbReference type="EMBL" id="KV425647">
    <property type="protein sequence ID" value="KZT19195.1"/>
    <property type="molecule type" value="Genomic_DNA"/>
</dbReference>
<dbReference type="Proteomes" id="UP000076761">
    <property type="component" value="Unassembled WGS sequence"/>
</dbReference>
<keyword evidence="2" id="KW-1185">Reference proteome</keyword>
<evidence type="ECO:0000313" key="1">
    <source>
        <dbReference type="EMBL" id="KZT19195.1"/>
    </source>
</evidence>
<reference evidence="1 2" key="1">
    <citation type="journal article" date="2016" name="Mol. Biol. Evol.">
        <title>Comparative Genomics of Early-Diverging Mushroom-Forming Fungi Provides Insights into the Origins of Lignocellulose Decay Capabilities.</title>
        <authorList>
            <person name="Nagy L.G."/>
            <person name="Riley R."/>
            <person name="Tritt A."/>
            <person name="Adam C."/>
            <person name="Daum C."/>
            <person name="Floudas D."/>
            <person name="Sun H."/>
            <person name="Yadav J.S."/>
            <person name="Pangilinan J."/>
            <person name="Larsson K.H."/>
            <person name="Matsuura K."/>
            <person name="Barry K."/>
            <person name="Labutti K."/>
            <person name="Kuo R."/>
            <person name="Ohm R.A."/>
            <person name="Bhattacharya S.S."/>
            <person name="Shirouzu T."/>
            <person name="Yoshinaga Y."/>
            <person name="Martin F.M."/>
            <person name="Grigoriev I.V."/>
            <person name="Hibbett D.S."/>
        </authorList>
    </citation>
    <scope>NUCLEOTIDE SEQUENCE [LARGE SCALE GENOMIC DNA]</scope>
    <source>
        <strain evidence="1 2">HHB14362 ss-1</strain>
    </source>
</reference>
<sequence>MYAQPYSYLQGCQDGLAYPYSGAASVNDMMSNEGYPATNTQPHPYMQVQGCQGLGYHSAQSHPYSGAASVNNAYVGQYEGYPVQ</sequence>
<dbReference type="InParanoid" id="A0A165N574"/>